<protein>
    <submittedName>
        <fullName evidence="2">Uncharacterized protein</fullName>
    </submittedName>
</protein>
<dbReference type="AlphaFoldDB" id="A0AA38H250"/>
<dbReference type="EMBL" id="JAKWFO010000014">
    <property type="protein sequence ID" value="KAI9632693.1"/>
    <property type="molecule type" value="Genomic_DNA"/>
</dbReference>
<sequence length="262" mass="29291">MTAKQTPTITQSESLRTQLFENIARKVIDQAVRDWHPQGMRGNTSDILRLLDASVVLTAYENGTNVDAVWTSNTFNTNGVDGMTLGSDNRWGQVGMVARSEEARTAWEEMREMNREAQVEKQERKDERKEGQKERRKERKDERRAVAECPKEMVELMPLLGGPAVDLWKSEAAKVKVEKKAKKHKKEQKAEEMQPAPTAVVPDLSQQTRLGLNDATAPAPHQLVYIGKRTHASAGSSSIKASLDPVHQPVERKSKKAKGAAK</sequence>
<feature type="region of interest" description="Disordered" evidence="1">
    <location>
        <begin position="181"/>
        <end position="202"/>
    </location>
</feature>
<dbReference type="RefSeq" id="XP_052942470.1">
    <property type="nucleotide sequence ID" value="XM_053091371.1"/>
</dbReference>
<organism evidence="2 3">
    <name type="scientific">Dioszegia hungarica</name>
    <dbReference type="NCBI Taxonomy" id="4972"/>
    <lineage>
        <taxon>Eukaryota</taxon>
        <taxon>Fungi</taxon>
        <taxon>Dikarya</taxon>
        <taxon>Basidiomycota</taxon>
        <taxon>Agaricomycotina</taxon>
        <taxon>Tremellomycetes</taxon>
        <taxon>Tremellales</taxon>
        <taxon>Bulleribasidiaceae</taxon>
        <taxon>Dioszegia</taxon>
    </lineage>
</organism>
<comment type="caution">
    <text evidence="2">The sequence shown here is derived from an EMBL/GenBank/DDBJ whole genome shotgun (WGS) entry which is preliminary data.</text>
</comment>
<reference evidence="2" key="1">
    <citation type="journal article" date="2022" name="G3 (Bethesda)">
        <title>High quality genome of the basidiomycete yeast Dioszegia hungarica PDD-24b-2 isolated from cloud water.</title>
        <authorList>
            <person name="Jarrige D."/>
            <person name="Haridas S."/>
            <person name="Bleykasten-Grosshans C."/>
            <person name="Joly M."/>
            <person name="Nadalig T."/>
            <person name="Sancelme M."/>
            <person name="Vuilleumier S."/>
            <person name="Grigoriev I.V."/>
            <person name="Amato P."/>
            <person name="Bringel F."/>
        </authorList>
    </citation>
    <scope>NUCLEOTIDE SEQUENCE</scope>
    <source>
        <strain evidence="2">PDD-24b-2</strain>
    </source>
</reference>
<evidence type="ECO:0000313" key="2">
    <source>
        <dbReference type="EMBL" id="KAI9632693.1"/>
    </source>
</evidence>
<accession>A0AA38H250</accession>
<name>A0AA38H250_9TREE</name>
<dbReference type="Proteomes" id="UP001164286">
    <property type="component" value="Unassembled WGS sequence"/>
</dbReference>
<dbReference type="GeneID" id="77730576"/>
<feature type="compositionally biased region" description="Basic residues" evidence="1">
    <location>
        <begin position="253"/>
        <end position="262"/>
    </location>
</feature>
<keyword evidence="3" id="KW-1185">Reference proteome</keyword>
<feature type="region of interest" description="Disordered" evidence="1">
    <location>
        <begin position="112"/>
        <end position="145"/>
    </location>
</feature>
<evidence type="ECO:0000313" key="3">
    <source>
        <dbReference type="Proteomes" id="UP001164286"/>
    </source>
</evidence>
<proteinExistence type="predicted"/>
<gene>
    <name evidence="2" type="ORF">MKK02DRAFT_41002</name>
</gene>
<feature type="region of interest" description="Disordered" evidence="1">
    <location>
        <begin position="230"/>
        <end position="262"/>
    </location>
</feature>
<evidence type="ECO:0000256" key="1">
    <source>
        <dbReference type="SAM" id="MobiDB-lite"/>
    </source>
</evidence>